<dbReference type="RefSeq" id="WP_144360247.1">
    <property type="nucleotide sequence ID" value="NZ_VMNH01000024.1"/>
</dbReference>
<keyword evidence="10" id="KW-0574">Periplasm</keyword>
<dbReference type="Pfam" id="PF13365">
    <property type="entry name" value="Trypsin_2"/>
    <property type="match status" value="1"/>
</dbReference>
<dbReference type="PANTHER" id="PTHR22939">
    <property type="entry name" value="SERINE PROTEASE FAMILY S1C HTRA-RELATED"/>
    <property type="match status" value="1"/>
</dbReference>
<dbReference type="PANTHER" id="PTHR22939:SF130">
    <property type="entry name" value="PERIPLASMIC SERINE ENDOPROTEASE DEGP-LIKE-RELATED"/>
    <property type="match status" value="1"/>
</dbReference>
<name>A0A557RZE4_9GAMM</name>
<feature type="domain" description="PDZ" evidence="18">
    <location>
        <begin position="272"/>
        <end position="356"/>
    </location>
</feature>
<dbReference type="AlphaFoldDB" id="A0A557RZE4"/>
<evidence type="ECO:0000256" key="15">
    <source>
        <dbReference type="PIRSR" id="PIRSR611782-1"/>
    </source>
</evidence>
<keyword evidence="11" id="KW-0378">Hydrolase</keyword>
<evidence type="ECO:0000256" key="14">
    <source>
        <dbReference type="ARBA" id="ARBA00032850"/>
    </source>
</evidence>
<dbReference type="Gene3D" id="2.30.42.10">
    <property type="match status" value="1"/>
</dbReference>
<dbReference type="SUPFAM" id="SSF50494">
    <property type="entry name" value="Trypsin-like serine proteases"/>
    <property type="match status" value="1"/>
</dbReference>
<evidence type="ECO:0000256" key="5">
    <source>
        <dbReference type="ARBA" id="ARBA00013035"/>
    </source>
</evidence>
<dbReference type="FunFam" id="2.40.10.120:FF:000007">
    <property type="entry name" value="Periplasmic serine endoprotease DegP-like"/>
    <property type="match status" value="1"/>
</dbReference>
<keyword evidence="9" id="KW-0677">Repeat</keyword>
<reference evidence="19 20" key="1">
    <citation type="submission" date="2019-07" db="EMBL/GenBank/DDBJ databases">
        <title>The pathways for chlorine oxyanion respiration interact through the shared metabolite chlorate.</title>
        <authorList>
            <person name="Barnum T.P."/>
            <person name="Cheng Y."/>
            <person name="Hill K.A."/>
            <person name="Lucas L.N."/>
            <person name="Carlson H.K."/>
            <person name="Coates J.D."/>
        </authorList>
    </citation>
    <scope>NUCLEOTIDE SEQUENCE [LARGE SCALE GENOMIC DNA]</scope>
    <source>
        <strain evidence="19 20">BK-1</strain>
    </source>
</reference>
<evidence type="ECO:0000256" key="1">
    <source>
        <dbReference type="ARBA" id="ARBA00001772"/>
    </source>
</evidence>
<protein>
    <recommendedName>
        <fullName evidence="6">Probable periplasmic serine endoprotease DegP-like</fullName>
        <ecNumber evidence="5">3.4.21.107</ecNumber>
    </recommendedName>
    <alternativeName>
        <fullName evidence="14">Protease Do</fullName>
    </alternativeName>
</protein>
<evidence type="ECO:0000256" key="17">
    <source>
        <dbReference type="SAM" id="SignalP"/>
    </source>
</evidence>
<feature type="binding site" evidence="16">
    <location>
        <position position="118"/>
    </location>
    <ligand>
        <name>substrate</name>
    </ligand>
</feature>
<evidence type="ECO:0000256" key="3">
    <source>
        <dbReference type="ARBA" id="ARBA00004418"/>
    </source>
</evidence>
<evidence type="ECO:0000259" key="18">
    <source>
        <dbReference type="PROSITE" id="PS50106"/>
    </source>
</evidence>
<comment type="caution">
    <text evidence="19">The sequence shown here is derived from an EMBL/GenBank/DDBJ whole genome shotgun (WGS) entry which is preliminary data.</text>
</comment>
<dbReference type="EC" id="3.4.21.107" evidence="5"/>
<evidence type="ECO:0000256" key="2">
    <source>
        <dbReference type="ARBA" id="ARBA00002610"/>
    </source>
</evidence>
<comment type="function">
    <text evidence="2">Might be efficient in the degradation of transiently denatured and unfolded proteins which accumulate in the periplasm following stress conditions.</text>
</comment>
<dbReference type="Gene3D" id="2.30.42.60">
    <property type="match status" value="1"/>
</dbReference>
<dbReference type="InterPro" id="IPR011782">
    <property type="entry name" value="Pept_S1C_Do"/>
</dbReference>
<evidence type="ECO:0000256" key="12">
    <source>
        <dbReference type="ARBA" id="ARBA00022825"/>
    </source>
</evidence>
<dbReference type="SUPFAM" id="SSF50156">
    <property type="entry name" value="PDZ domain-like"/>
    <property type="match status" value="2"/>
</dbReference>
<dbReference type="Gene3D" id="2.40.10.120">
    <property type="match status" value="1"/>
</dbReference>
<sequence length="479" mass="52126">MNALLSKRRFTSLLILLLLLISSALVQARSLPDFTELVEANSPSVVNISTKQHKTSSNRLNKEFQIPELPEGSPFNEFFRHFFGEGLGQQQEPREYDARSLGSGFIISDDGYIMTNFHVVNGADEILVRLSDRREYIAKVIGMDKTSDVALLKIDAKGLPAAKIGTTSKLKVGEWVLAIGSPFGFDHSVTAGIVSAKGRSLPNENYVPFIQTDVAINPGNSGGPLFNLDGEVVGINSQIYSRTGGFMGLSFAIPIELAMNVVDQLRTRGHVTRGWLGVMIQDVTRELAESFGMKHPYGALVARVMPDSPSEKAGIEAGDVILKFNGTRLESSSMLQHLVGASRVDKPAEIELLRNGERKTVFVNIGELKGDLAQGDAEAQIKQNAEPLGMNVVDLTKDIREQHKLEGVKGVFVESVTPGAAKSAGIEPGDVIQMINRIRVSNLDEFKAAMKSLPKGGNIAVLIHRRNASRFIALQVPKE</sequence>
<dbReference type="InterPro" id="IPR001478">
    <property type="entry name" value="PDZ"/>
</dbReference>
<evidence type="ECO:0000256" key="4">
    <source>
        <dbReference type="ARBA" id="ARBA00010541"/>
    </source>
</evidence>
<comment type="catalytic activity">
    <reaction evidence="1">
        <text>Acts on substrates that are at least partially unfolded. The cleavage site P1 residue is normally between a pair of hydrophobic residues, such as Val-|-Val.</text>
        <dbReference type="EC" id="3.4.21.107"/>
    </reaction>
</comment>
<feature type="active site" description="Charge relay system" evidence="15">
    <location>
        <position position="118"/>
    </location>
</feature>
<organism evidence="19 20">
    <name type="scientific">Sedimenticola selenatireducens</name>
    <dbReference type="NCBI Taxonomy" id="191960"/>
    <lineage>
        <taxon>Bacteria</taxon>
        <taxon>Pseudomonadati</taxon>
        <taxon>Pseudomonadota</taxon>
        <taxon>Gammaproteobacteria</taxon>
        <taxon>Chromatiales</taxon>
        <taxon>Sedimenticolaceae</taxon>
        <taxon>Sedimenticola</taxon>
    </lineage>
</organism>
<dbReference type="GO" id="GO:0042597">
    <property type="term" value="C:periplasmic space"/>
    <property type="evidence" value="ECO:0007669"/>
    <property type="project" value="UniProtKB-SubCell"/>
</dbReference>
<dbReference type="PRINTS" id="PR00834">
    <property type="entry name" value="PROTEASES2C"/>
</dbReference>
<feature type="binding site" evidence="16">
    <location>
        <begin position="219"/>
        <end position="221"/>
    </location>
    <ligand>
        <name>substrate</name>
    </ligand>
</feature>
<evidence type="ECO:0000256" key="10">
    <source>
        <dbReference type="ARBA" id="ARBA00022764"/>
    </source>
</evidence>
<evidence type="ECO:0000256" key="16">
    <source>
        <dbReference type="PIRSR" id="PIRSR611782-2"/>
    </source>
</evidence>
<evidence type="ECO:0000256" key="7">
    <source>
        <dbReference type="ARBA" id="ARBA00022670"/>
    </source>
</evidence>
<keyword evidence="12" id="KW-0720">Serine protease</keyword>
<evidence type="ECO:0000256" key="13">
    <source>
        <dbReference type="ARBA" id="ARBA00023016"/>
    </source>
</evidence>
<dbReference type="Pfam" id="PF00595">
    <property type="entry name" value="PDZ"/>
    <property type="match status" value="1"/>
</dbReference>
<keyword evidence="7 19" id="KW-0645">Protease</keyword>
<evidence type="ECO:0000256" key="6">
    <source>
        <dbReference type="ARBA" id="ARBA00013958"/>
    </source>
</evidence>
<dbReference type="SMART" id="SM00228">
    <property type="entry name" value="PDZ"/>
    <property type="match status" value="2"/>
</dbReference>
<feature type="signal peptide" evidence="17">
    <location>
        <begin position="1"/>
        <end position="28"/>
    </location>
</feature>
<accession>A0A557RZE4</accession>
<feature type="active site" description="Charge relay system" evidence="15">
    <location>
        <position position="221"/>
    </location>
</feature>
<dbReference type="InterPro" id="IPR036034">
    <property type="entry name" value="PDZ_sf"/>
</dbReference>
<keyword evidence="20" id="KW-1185">Reference proteome</keyword>
<proteinExistence type="inferred from homology"/>
<evidence type="ECO:0000313" key="20">
    <source>
        <dbReference type="Proteomes" id="UP000316649"/>
    </source>
</evidence>
<feature type="domain" description="PDZ" evidence="18">
    <location>
        <begin position="378"/>
        <end position="467"/>
    </location>
</feature>
<dbReference type="InterPro" id="IPR009003">
    <property type="entry name" value="Peptidase_S1_PA"/>
</dbReference>
<dbReference type="EMBL" id="VMNH01000024">
    <property type="protein sequence ID" value="TVO70533.1"/>
    <property type="molecule type" value="Genomic_DNA"/>
</dbReference>
<dbReference type="GO" id="GO:0006508">
    <property type="term" value="P:proteolysis"/>
    <property type="evidence" value="ECO:0007669"/>
    <property type="project" value="UniProtKB-KW"/>
</dbReference>
<gene>
    <name evidence="19" type="ORF">FHP88_16740</name>
</gene>
<feature type="active site" description="Charge relay system" evidence="15">
    <location>
        <position position="148"/>
    </location>
</feature>
<feature type="binding site" evidence="16">
    <location>
        <position position="148"/>
    </location>
    <ligand>
        <name>substrate</name>
    </ligand>
</feature>
<dbReference type="GO" id="GO:0004252">
    <property type="term" value="F:serine-type endopeptidase activity"/>
    <property type="evidence" value="ECO:0007669"/>
    <property type="project" value="InterPro"/>
</dbReference>
<dbReference type="Pfam" id="PF13180">
    <property type="entry name" value="PDZ_2"/>
    <property type="match status" value="1"/>
</dbReference>
<evidence type="ECO:0000313" key="19">
    <source>
        <dbReference type="EMBL" id="TVO70533.1"/>
    </source>
</evidence>
<comment type="similarity">
    <text evidence="4">Belongs to the peptidase S1C family.</text>
</comment>
<keyword evidence="8 17" id="KW-0732">Signal</keyword>
<dbReference type="Proteomes" id="UP000316649">
    <property type="component" value="Unassembled WGS sequence"/>
</dbReference>
<evidence type="ECO:0000256" key="9">
    <source>
        <dbReference type="ARBA" id="ARBA00022737"/>
    </source>
</evidence>
<evidence type="ECO:0000256" key="8">
    <source>
        <dbReference type="ARBA" id="ARBA00022729"/>
    </source>
</evidence>
<dbReference type="InterPro" id="IPR001940">
    <property type="entry name" value="Peptidase_S1C"/>
</dbReference>
<comment type="subcellular location">
    <subcellularLocation>
        <location evidence="3">Periplasm</location>
    </subcellularLocation>
</comment>
<keyword evidence="13" id="KW-0346">Stress response</keyword>
<dbReference type="PROSITE" id="PS50106">
    <property type="entry name" value="PDZ"/>
    <property type="match status" value="2"/>
</dbReference>
<dbReference type="CDD" id="cd10839">
    <property type="entry name" value="cpPDZ1_DegP-like"/>
    <property type="match status" value="1"/>
</dbReference>
<evidence type="ECO:0000256" key="11">
    <source>
        <dbReference type="ARBA" id="ARBA00022801"/>
    </source>
</evidence>
<dbReference type="OrthoDB" id="9758917at2"/>
<dbReference type="NCBIfam" id="TIGR02037">
    <property type="entry name" value="degP_htrA_DO"/>
    <property type="match status" value="1"/>
</dbReference>
<feature type="chain" id="PRO_5039656125" description="Probable periplasmic serine endoprotease DegP-like" evidence="17">
    <location>
        <begin position="29"/>
        <end position="479"/>
    </location>
</feature>